<dbReference type="Gene3D" id="3.60.21.10">
    <property type="match status" value="1"/>
</dbReference>
<dbReference type="Pfam" id="PF12850">
    <property type="entry name" value="Metallophos_2"/>
    <property type="match status" value="1"/>
</dbReference>
<feature type="domain" description="Calcineurin-like phosphoesterase" evidence="2">
    <location>
        <begin position="1"/>
        <end position="200"/>
    </location>
</feature>
<dbReference type="PIRSF" id="PIRSF000883">
    <property type="entry name" value="Pesterase_MJ0912"/>
    <property type="match status" value="1"/>
</dbReference>
<evidence type="ECO:0000259" key="2">
    <source>
        <dbReference type="Pfam" id="PF12850"/>
    </source>
</evidence>
<evidence type="ECO:0000313" key="4">
    <source>
        <dbReference type="Proteomes" id="UP000053099"/>
    </source>
</evidence>
<dbReference type="Proteomes" id="UP000053099">
    <property type="component" value="Unassembled WGS sequence"/>
</dbReference>
<gene>
    <name evidence="3" type="ORF">AN926_01385</name>
</gene>
<proteinExistence type="inferred from homology"/>
<dbReference type="InterPro" id="IPR024654">
    <property type="entry name" value="Calcineurin-like_PHP_lpxH"/>
</dbReference>
<accession>A0A0N0IRS2</accession>
<dbReference type="PANTHER" id="PTHR42850">
    <property type="entry name" value="METALLOPHOSPHOESTERASE"/>
    <property type="match status" value="1"/>
</dbReference>
<comment type="caution">
    <text evidence="3">The sequence shown here is derived from an EMBL/GenBank/DDBJ whole genome shotgun (WGS) entry which is preliminary data.</text>
</comment>
<dbReference type="AlphaFoldDB" id="A0A0N0IRS2"/>
<dbReference type="InterPro" id="IPR029052">
    <property type="entry name" value="Metallo-depent_PP-like"/>
</dbReference>
<protein>
    <submittedName>
        <fullName evidence="3">Phosphatase</fullName>
    </submittedName>
</protein>
<reference evidence="3 4" key="1">
    <citation type="submission" date="2015-09" db="EMBL/GenBank/DDBJ databases">
        <title>Draft genome sequence of Thermus scotoductus strain K1 isolated from a geothermal spring in Nagorno-Karabakh, Armenia.</title>
        <authorList>
            <person name="Saghatelyan A."/>
            <person name="Poghosyan L."/>
            <person name="Panosyan H."/>
            <person name="Birkeland N.-K."/>
        </authorList>
    </citation>
    <scope>NUCLEOTIDE SEQUENCE [LARGE SCALE GENOMIC DNA]</scope>
    <source>
        <strain evidence="3 4">K1</strain>
    </source>
</reference>
<evidence type="ECO:0000313" key="3">
    <source>
        <dbReference type="EMBL" id="KPD32925.1"/>
    </source>
</evidence>
<dbReference type="PATRIC" id="fig|37636.3.peg.1437"/>
<dbReference type="InterPro" id="IPR050126">
    <property type="entry name" value="Ap4A_hydrolase"/>
</dbReference>
<dbReference type="InterPro" id="IPR011152">
    <property type="entry name" value="Pesterase_MJ0912"/>
</dbReference>
<dbReference type="GO" id="GO:0005737">
    <property type="term" value="C:cytoplasm"/>
    <property type="evidence" value="ECO:0007669"/>
    <property type="project" value="TreeGrafter"/>
</dbReference>
<dbReference type="SUPFAM" id="SSF56300">
    <property type="entry name" value="Metallo-dependent phosphatases"/>
    <property type="match status" value="1"/>
</dbReference>
<name>A0A0N0IRS2_THESC</name>
<comment type="similarity">
    <text evidence="1">Belongs to the metallophosphoesterase superfamily. YfcE family.</text>
</comment>
<dbReference type="PANTHER" id="PTHR42850:SF2">
    <property type="entry name" value="BLL5683 PROTEIN"/>
    <property type="match status" value="1"/>
</dbReference>
<sequence length="240" mass="26854">MRYLVLSDIHGNWPALQAVLEAAPSFDGVLFLGDAVGYYPDGDRVLDWLMEVEAQCVLGNHDAWLLALDRLPQEGVVLEILAWQRERLSSRHLDFLSSWPWQKEVEGALLVHGSPCDPMEYLDALELARQAFACTDHRLTFHGHTHLAGAFLELSGPRPWVRYQRLAEGGELILPSTVRALVNPGSVGQPRDHVPGAAFALWEGDGITFFRVGYNLDQVAQRLAEEGFPAWLYTRLTLGE</sequence>
<dbReference type="GO" id="GO:0016791">
    <property type="term" value="F:phosphatase activity"/>
    <property type="evidence" value="ECO:0007669"/>
    <property type="project" value="TreeGrafter"/>
</dbReference>
<dbReference type="EMBL" id="LJJR01000004">
    <property type="protein sequence ID" value="KPD32925.1"/>
    <property type="molecule type" value="Genomic_DNA"/>
</dbReference>
<evidence type="ECO:0000256" key="1">
    <source>
        <dbReference type="ARBA" id="ARBA00008950"/>
    </source>
</evidence>
<organism evidence="3 4">
    <name type="scientific">Thermus scotoductus</name>
    <dbReference type="NCBI Taxonomy" id="37636"/>
    <lineage>
        <taxon>Bacteria</taxon>
        <taxon>Thermotogati</taxon>
        <taxon>Deinococcota</taxon>
        <taxon>Deinococci</taxon>
        <taxon>Thermales</taxon>
        <taxon>Thermaceae</taxon>
        <taxon>Thermus</taxon>
    </lineage>
</organism>